<proteinExistence type="predicted"/>
<dbReference type="GO" id="GO:0005737">
    <property type="term" value="C:cytoplasm"/>
    <property type="evidence" value="ECO:0007669"/>
    <property type="project" value="TreeGrafter"/>
</dbReference>
<dbReference type="InterPro" id="IPR029052">
    <property type="entry name" value="Metallo-depent_PP-like"/>
</dbReference>
<dbReference type="GO" id="GO:0016788">
    <property type="term" value="F:hydrolase activity, acting on ester bonds"/>
    <property type="evidence" value="ECO:0007669"/>
    <property type="project" value="TreeGrafter"/>
</dbReference>
<dbReference type="EMBL" id="DVMN01000053">
    <property type="protein sequence ID" value="HIU21185.1"/>
    <property type="molecule type" value="Genomic_DNA"/>
</dbReference>
<feature type="domain" description="Calcineurin-like phosphoesterase" evidence="1">
    <location>
        <begin position="23"/>
        <end position="226"/>
    </location>
</feature>
<name>A0A9D1L209_9FIRM</name>
<dbReference type="Proteomes" id="UP000824088">
    <property type="component" value="Unassembled WGS sequence"/>
</dbReference>
<gene>
    <name evidence="2" type="ORF">IAD51_02960</name>
</gene>
<dbReference type="InterPro" id="IPR004843">
    <property type="entry name" value="Calcineurin-like_PHP"/>
</dbReference>
<reference evidence="2" key="1">
    <citation type="submission" date="2020-10" db="EMBL/GenBank/DDBJ databases">
        <authorList>
            <person name="Gilroy R."/>
        </authorList>
    </citation>
    <scope>NUCLEOTIDE SEQUENCE</scope>
    <source>
        <strain evidence="2">1063</strain>
    </source>
</reference>
<accession>A0A9D1L209</accession>
<dbReference type="Pfam" id="PF00149">
    <property type="entry name" value="Metallophos"/>
    <property type="match status" value="1"/>
</dbReference>
<sequence length="340" mass="38137">MSKAVFKKKDGITVIRKAADRPFRILQLTDIHIGGGCISRKKDRMALDAVEKIVRASHADLVVVTGDMVYPLFMYSGTSNNLKASKKFGALMDSLGVPWTFTFGNHDEECIAFYKKDRLADYYMTLKSCLFEKGDPALTGVGNHAMRLETADGAPVMMLMMLDSNMYTGKTFFSGFDTIHDDQIDWYEKVVRENSSEGEVIPSLAFFHIPPKEFKEGWEKCYRGEPDAVYHLGFVGEKDQYFGYPKEKEGNFVKRMEKLGSCKGFFVGHDHLNTLSIEYRGMRMTYGMSIDYLAYVAALGQIPTAKCHAQRGGTVVDISDDGSFDISLLPLSDIESGKIK</sequence>
<dbReference type="AlphaFoldDB" id="A0A9D1L209"/>
<dbReference type="Gene3D" id="3.60.21.10">
    <property type="match status" value="1"/>
</dbReference>
<organism evidence="2 3">
    <name type="scientific">Candidatus Limadaptatus stercorigallinarum</name>
    <dbReference type="NCBI Taxonomy" id="2840845"/>
    <lineage>
        <taxon>Bacteria</taxon>
        <taxon>Bacillati</taxon>
        <taxon>Bacillota</taxon>
        <taxon>Clostridia</taxon>
        <taxon>Eubacteriales</taxon>
        <taxon>Candidatus Limadaptatus</taxon>
    </lineage>
</organism>
<protein>
    <submittedName>
        <fullName evidence="2">Metallophosphoesterase</fullName>
    </submittedName>
</protein>
<evidence type="ECO:0000259" key="1">
    <source>
        <dbReference type="Pfam" id="PF00149"/>
    </source>
</evidence>
<evidence type="ECO:0000313" key="2">
    <source>
        <dbReference type="EMBL" id="HIU21185.1"/>
    </source>
</evidence>
<dbReference type="SUPFAM" id="SSF56300">
    <property type="entry name" value="Metallo-dependent phosphatases"/>
    <property type="match status" value="1"/>
</dbReference>
<comment type="caution">
    <text evidence="2">The sequence shown here is derived from an EMBL/GenBank/DDBJ whole genome shotgun (WGS) entry which is preliminary data.</text>
</comment>
<evidence type="ECO:0000313" key="3">
    <source>
        <dbReference type="Proteomes" id="UP000824088"/>
    </source>
</evidence>
<reference evidence="2" key="2">
    <citation type="journal article" date="2021" name="PeerJ">
        <title>Extensive microbial diversity within the chicken gut microbiome revealed by metagenomics and culture.</title>
        <authorList>
            <person name="Gilroy R."/>
            <person name="Ravi A."/>
            <person name="Getino M."/>
            <person name="Pursley I."/>
            <person name="Horton D.L."/>
            <person name="Alikhan N.F."/>
            <person name="Baker D."/>
            <person name="Gharbi K."/>
            <person name="Hall N."/>
            <person name="Watson M."/>
            <person name="Adriaenssens E.M."/>
            <person name="Foster-Nyarko E."/>
            <person name="Jarju S."/>
            <person name="Secka A."/>
            <person name="Antonio M."/>
            <person name="Oren A."/>
            <person name="Chaudhuri R.R."/>
            <person name="La Ragione R."/>
            <person name="Hildebrand F."/>
            <person name="Pallen M.J."/>
        </authorList>
    </citation>
    <scope>NUCLEOTIDE SEQUENCE</scope>
    <source>
        <strain evidence="2">1063</strain>
    </source>
</reference>
<dbReference type="PANTHER" id="PTHR32440:SF0">
    <property type="entry name" value="PHOSPHATASE DCR2-RELATED"/>
    <property type="match status" value="1"/>
</dbReference>
<dbReference type="PANTHER" id="PTHR32440">
    <property type="entry name" value="PHOSPHATASE DCR2-RELATED-RELATED"/>
    <property type="match status" value="1"/>
</dbReference>